<accession>A0A1H3MQX9</accession>
<dbReference type="Gene3D" id="1.20.120.920">
    <property type="entry name" value="CRISPR-associated endonuclease Cas1, C-terminal domain"/>
    <property type="match status" value="1"/>
</dbReference>
<dbReference type="GO" id="GO:0046872">
    <property type="term" value="F:metal ion binding"/>
    <property type="evidence" value="ECO:0007669"/>
    <property type="project" value="UniProtKB-UniRule"/>
</dbReference>
<dbReference type="AlphaFoldDB" id="A0A1H3MQX9"/>
<comment type="cofactor">
    <cofactor evidence="10">
        <name>Mg(2+)</name>
        <dbReference type="ChEBI" id="CHEBI:18420"/>
    </cofactor>
    <cofactor evidence="10">
        <name>Mn(2+)</name>
        <dbReference type="ChEBI" id="CHEBI:29035"/>
    </cofactor>
</comment>
<dbReference type="GO" id="GO:0051607">
    <property type="term" value="P:defense response to virus"/>
    <property type="evidence" value="ECO:0007669"/>
    <property type="project" value="UniProtKB-UniRule"/>
</dbReference>
<dbReference type="Proteomes" id="UP000183918">
    <property type="component" value="Unassembled WGS sequence"/>
</dbReference>
<evidence type="ECO:0000256" key="10">
    <source>
        <dbReference type="HAMAP-Rule" id="MF_01470"/>
    </source>
</evidence>
<keyword evidence="1 10" id="KW-0540">Nuclease</keyword>
<dbReference type="GO" id="GO:0043571">
    <property type="term" value="P:maintenance of CRISPR repeat elements"/>
    <property type="evidence" value="ECO:0007669"/>
    <property type="project" value="UniProtKB-UniRule"/>
</dbReference>
<sequence length="343" mass="39256">MRKLLNVLYVTSENAYAMLDGENVVIKEKDNTLGRFPLHILEGIYIFSYAGASPALIGKCVEKNIDMVFCTPRGYFLARPTGRTQGNVLLRREQYKIADMEKLKTEISKNFILGKIVNEKNVLSRMIRDHENRINKTDFEDAITILKNMIDEVQRADNVESIRGYEGVAASAYFSRFNDMILRNEEDFAFNGRNRRPPLDNINALLSFVYMMLTSMCCSALETVGLDPFVGFMHTDRAGRKSLALDLIEELRPCLADRFVLSLINNGVVNGNMFEKQDSGAVIISENGRKKIQQAWQNKKQEKITHPYLKEKIEWGVLPYAQAMLLARFVRGDLEGYPAFIWR</sequence>
<dbReference type="InterPro" id="IPR042211">
    <property type="entry name" value="CRISPR-assoc_Cas1_N"/>
</dbReference>
<evidence type="ECO:0000256" key="9">
    <source>
        <dbReference type="ARBA" id="ARBA00038592"/>
    </source>
</evidence>
<dbReference type="InterPro" id="IPR042206">
    <property type="entry name" value="CRISPR-assoc_Cas1_C"/>
</dbReference>
<organism evidence="11 12">
    <name type="scientific">Lachnobacterium bovis DSM 14045</name>
    <dbReference type="NCBI Taxonomy" id="1122142"/>
    <lineage>
        <taxon>Bacteria</taxon>
        <taxon>Bacillati</taxon>
        <taxon>Bacillota</taxon>
        <taxon>Clostridia</taxon>
        <taxon>Lachnospirales</taxon>
        <taxon>Lachnospiraceae</taxon>
        <taxon>Lachnobacterium</taxon>
    </lineage>
</organism>
<gene>
    <name evidence="10" type="primary">cas1</name>
    <name evidence="11" type="ORF">SAMN02910414_02373</name>
</gene>
<dbReference type="GO" id="GO:0003677">
    <property type="term" value="F:DNA binding"/>
    <property type="evidence" value="ECO:0007669"/>
    <property type="project" value="UniProtKB-KW"/>
</dbReference>
<dbReference type="PANTHER" id="PTHR34353:SF2">
    <property type="entry name" value="CRISPR-ASSOCIATED ENDONUCLEASE CAS1 1"/>
    <property type="match status" value="1"/>
</dbReference>
<keyword evidence="3 10" id="KW-0255">Endonuclease</keyword>
<dbReference type="HAMAP" id="MF_01470">
    <property type="entry name" value="Cas1"/>
    <property type="match status" value="1"/>
</dbReference>
<dbReference type="GO" id="GO:0004520">
    <property type="term" value="F:DNA endonuclease activity"/>
    <property type="evidence" value="ECO:0007669"/>
    <property type="project" value="InterPro"/>
</dbReference>
<keyword evidence="12" id="KW-1185">Reference proteome</keyword>
<evidence type="ECO:0000313" key="11">
    <source>
        <dbReference type="EMBL" id="SDY78479.1"/>
    </source>
</evidence>
<evidence type="ECO:0000256" key="8">
    <source>
        <dbReference type="ARBA" id="ARBA00023211"/>
    </source>
</evidence>
<dbReference type="STRING" id="1122142.SAMN02910414_02373"/>
<dbReference type="InterPro" id="IPR002729">
    <property type="entry name" value="CRISPR-assoc_Cas1"/>
</dbReference>
<comment type="function">
    <text evidence="10">CRISPR (clustered regularly interspaced short palindromic repeat), is an adaptive immune system that provides protection against mobile genetic elements (viruses, transposable elements and conjugative plasmids). CRISPR clusters contain spacers, sequences complementary to antecedent mobile elements, and target invading nucleic acids. CRISPR clusters are transcribed and processed into CRISPR RNA (crRNA). Acts as a dsDNA endonuclease. Involved in the integration of spacer DNA into the CRISPR cassette.</text>
</comment>
<feature type="binding site" evidence="10">
    <location>
        <position position="234"/>
    </location>
    <ligand>
        <name>Mn(2+)</name>
        <dbReference type="ChEBI" id="CHEBI:29035"/>
    </ligand>
</feature>
<evidence type="ECO:0000256" key="6">
    <source>
        <dbReference type="ARBA" id="ARBA00023118"/>
    </source>
</evidence>
<proteinExistence type="inferred from homology"/>
<dbReference type="Pfam" id="PF01867">
    <property type="entry name" value="Cas_Cas1"/>
    <property type="match status" value="1"/>
</dbReference>
<keyword evidence="6 10" id="KW-0051">Antiviral defense</keyword>
<dbReference type="InterPro" id="IPR050646">
    <property type="entry name" value="Cas1"/>
</dbReference>
<keyword evidence="4 10" id="KW-0378">Hydrolase</keyword>
<protein>
    <recommendedName>
        <fullName evidence="10">CRISPR-associated endonuclease Cas1</fullName>
        <ecNumber evidence="10">3.1.-.-</ecNumber>
    </recommendedName>
</protein>
<comment type="subunit">
    <text evidence="9 10">Homodimer, forms a heterotetramer with a Cas2 homodimer.</text>
</comment>
<dbReference type="EMBL" id="FNPG01000037">
    <property type="protein sequence ID" value="SDY78479.1"/>
    <property type="molecule type" value="Genomic_DNA"/>
</dbReference>
<keyword evidence="2 10" id="KW-0479">Metal-binding</keyword>
<evidence type="ECO:0000256" key="5">
    <source>
        <dbReference type="ARBA" id="ARBA00022842"/>
    </source>
</evidence>
<name>A0A1H3MQX9_9FIRM</name>
<evidence type="ECO:0000256" key="4">
    <source>
        <dbReference type="ARBA" id="ARBA00022801"/>
    </source>
</evidence>
<evidence type="ECO:0000256" key="7">
    <source>
        <dbReference type="ARBA" id="ARBA00023125"/>
    </source>
</evidence>
<keyword evidence="8 10" id="KW-0464">Manganese</keyword>
<evidence type="ECO:0000313" key="12">
    <source>
        <dbReference type="Proteomes" id="UP000183918"/>
    </source>
</evidence>
<evidence type="ECO:0000256" key="3">
    <source>
        <dbReference type="ARBA" id="ARBA00022759"/>
    </source>
</evidence>
<dbReference type="NCBIfam" id="TIGR03640">
    <property type="entry name" value="cas1_DVULG"/>
    <property type="match status" value="1"/>
</dbReference>
<dbReference type="PANTHER" id="PTHR34353">
    <property type="entry name" value="CRISPR-ASSOCIATED ENDONUCLEASE CAS1 1"/>
    <property type="match status" value="1"/>
</dbReference>
<dbReference type="EC" id="3.1.-.-" evidence="10"/>
<comment type="similarity">
    <text evidence="10">Belongs to the CRISPR-associated endonuclease Cas1 family.</text>
</comment>
<keyword evidence="7 10" id="KW-0238">DNA-binding</keyword>
<dbReference type="InterPro" id="IPR019856">
    <property type="entry name" value="CRISPR-assoc_Cas1_DVULG"/>
</dbReference>
<dbReference type="NCBIfam" id="TIGR00287">
    <property type="entry name" value="cas1"/>
    <property type="match status" value="1"/>
</dbReference>
<feature type="binding site" evidence="10">
    <location>
        <position position="249"/>
    </location>
    <ligand>
        <name>Mn(2+)</name>
        <dbReference type="ChEBI" id="CHEBI:29035"/>
    </ligand>
</feature>
<evidence type="ECO:0000256" key="1">
    <source>
        <dbReference type="ARBA" id="ARBA00022722"/>
    </source>
</evidence>
<reference evidence="11 12" key="1">
    <citation type="submission" date="2016-10" db="EMBL/GenBank/DDBJ databases">
        <authorList>
            <person name="de Groot N.N."/>
        </authorList>
    </citation>
    <scope>NUCLEOTIDE SEQUENCE [LARGE SCALE GENOMIC DNA]</scope>
    <source>
        <strain evidence="11 12">DSM 14045</strain>
    </source>
</reference>
<feature type="binding site" evidence="10">
    <location>
        <position position="166"/>
    </location>
    <ligand>
        <name>Mn(2+)</name>
        <dbReference type="ChEBI" id="CHEBI:29035"/>
    </ligand>
</feature>
<dbReference type="GO" id="GO:0016787">
    <property type="term" value="F:hydrolase activity"/>
    <property type="evidence" value="ECO:0007669"/>
    <property type="project" value="UniProtKB-KW"/>
</dbReference>
<evidence type="ECO:0000256" key="2">
    <source>
        <dbReference type="ARBA" id="ARBA00022723"/>
    </source>
</evidence>
<dbReference type="OrthoDB" id="9803119at2"/>
<keyword evidence="5 10" id="KW-0460">Magnesium</keyword>
<dbReference type="Gene3D" id="3.100.10.20">
    <property type="entry name" value="CRISPR-associated endonuclease Cas1, N-terminal domain"/>
    <property type="match status" value="1"/>
</dbReference>
<dbReference type="RefSeq" id="WP_074719164.1">
    <property type="nucleotide sequence ID" value="NZ_FNPG01000037.1"/>
</dbReference>